<name>A0ABT5MUQ7_9PAST</name>
<organism evidence="1 2">
    <name type="scientific">Mannheimia cairinae</name>
    <dbReference type="NCBI Taxonomy" id="3025936"/>
    <lineage>
        <taxon>Bacteria</taxon>
        <taxon>Pseudomonadati</taxon>
        <taxon>Pseudomonadota</taxon>
        <taxon>Gammaproteobacteria</taxon>
        <taxon>Pasteurellales</taxon>
        <taxon>Pasteurellaceae</taxon>
        <taxon>Mannheimia</taxon>
    </lineage>
</organism>
<accession>A0ABT5MUQ7</accession>
<keyword evidence="2" id="KW-1185">Reference proteome</keyword>
<comment type="caution">
    <text evidence="1">The sequence shown here is derived from an EMBL/GenBank/DDBJ whole genome shotgun (WGS) entry which is preliminary data.</text>
</comment>
<proteinExistence type="predicted"/>
<reference evidence="1 2" key="1">
    <citation type="submission" date="2023-02" db="EMBL/GenBank/DDBJ databases">
        <title>Mannheimia cairiniae sp. nov., a novel species of Mannheimia obtained from moscovy ducks (Cairina moschata) and reclassification of Mannheimia ovis as heterotypic synonym of Mannheimia pernigra.</title>
        <authorList>
            <person name="Christensen H."/>
        </authorList>
    </citation>
    <scope>NUCLEOTIDE SEQUENCE [LARGE SCALE GENOMIC DNA]</scope>
    <source>
        <strain evidence="1 2">AT1</strain>
    </source>
</reference>
<dbReference type="RefSeq" id="WP_273749008.1">
    <property type="nucleotide sequence ID" value="NZ_JAQSJE010000009.1"/>
</dbReference>
<evidence type="ECO:0000313" key="2">
    <source>
        <dbReference type="Proteomes" id="UP001221909"/>
    </source>
</evidence>
<dbReference type="EMBL" id="JAQSJE010000009">
    <property type="protein sequence ID" value="MDD0824603.1"/>
    <property type="molecule type" value="Genomic_DNA"/>
</dbReference>
<sequence length="89" mass="10521">MKLKWLSKNFGLHDPDVLDTLGVVLPEYKDMLRDKDIKIDFNCTLRSEHKIYVETTYLEEEGFYFVAFGRFENFDLESCVGSGFYSFEE</sequence>
<dbReference type="Proteomes" id="UP001221909">
    <property type="component" value="Unassembled WGS sequence"/>
</dbReference>
<evidence type="ECO:0000313" key="1">
    <source>
        <dbReference type="EMBL" id="MDD0824603.1"/>
    </source>
</evidence>
<gene>
    <name evidence="1" type="ORF">PTQ27_09050</name>
</gene>
<protein>
    <submittedName>
        <fullName evidence="1">Uncharacterized protein</fullName>
    </submittedName>
</protein>